<name>C4K577_HAMD5</name>
<accession>C4K577</accession>
<dbReference type="STRING" id="572265.HDEF_1023"/>
<proteinExistence type="predicted"/>
<dbReference type="GeneID" id="300785720"/>
<organism evidence="2 3">
    <name type="scientific">Hamiltonella defensa subsp. Acyrthosiphon pisum (strain 5AT)</name>
    <dbReference type="NCBI Taxonomy" id="572265"/>
    <lineage>
        <taxon>Bacteria</taxon>
        <taxon>Pseudomonadati</taxon>
        <taxon>Pseudomonadota</taxon>
        <taxon>Gammaproteobacteria</taxon>
        <taxon>Enterobacterales</taxon>
        <taxon>Enterobacteriaceae</taxon>
        <taxon>aphid secondary symbionts</taxon>
        <taxon>Candidatus Williamhamiltonella</taxon>
    </lineage>
</organism>
<keyword evidence="1" id="KW-0812">Transmembrane</keyword>
<protein>
    <submittedName>
        <fullName evidence="2">Uncharacterized protein</fullName>
    </submittedName>
</protein>
<dbReference type="HOGENOM" id="CLU_3062170_0_0_6"/>
<sequence length="53" mass="6238">MDHFPETHCWRWPKYKFERLKNLQTILAKNSCLLSVFLSAFAIYALAGTIARH</sequence>
<dbReference type="EMBL" id="CP001277">
    <property type="protein sequence ID" value="ACQ67720.1"/>
    <property type="molecule type" value="Genomic_DNA"/>
</dbReference>
<dbReference type="RefSeq" id="WP_015873521.1">
    <property type="nucleotide sequence ID" value="NC_012751.1"/>
</dbReference>
<dbReference type="Proteomes" id="UP000002334">
    <property type="component" value="Chromosome"/>
</dbReference>
<keyword evidence="3" id="KW-1185">Reference proteome</keyword>
<evidence type="ECO:0000256" key="1">
    <source>
        <dbReference type="SAM" id="Phobius"/>
    </source>
</evidence>
<feature type="transmembrane region" description="Helical" evidence="1">
    <location>
        <begin position="26"/>
        <end position="47"/>
    </location>
</feature>
<evidence type="ECO:0000313" key="2">
    <source>
        <dbReference type="EMBL" id="ACQ67720.1"/>
    </source>
</evidence>
<reference evidence="2 3" key="1">
    <citation type="journal article" date="2009" name="Proc. Natl. Acad. Sci. U.S.A.">
        <title>Hamiltonella defensa, genome evolution of protective bacterial endosymbiont from pathogenic ancestors.</title>
        <authorList>
            <person name="Degnan P.H."/>
            <person name="Yu Y."/>
            <person name="Sisneros N."/>
            <person name="Wing R.A."/>
            <person name="Moran N.A."/>
        </authorList>
    </citation>
    <scope>NUCLEOTIDE SEQUENCE [LARGE SCALE GENOMIC DNA]</scope>
    <source>
        <strain evidence="3">5AT</strain>
    </source>
</reference>
<dbReference type="KEGG" id="hde:HDEF_1023"/>
<evidence type="ECO:0000313" key="3">
    <source>
        <dbReference type="Proteomes" id="UP000002334"/>
    </source>
</evidence>
<dbReference type="AlphaFoldDB" id="C4K577"/>
<gene>
    <name evidence="2" type="ordered locus">HDEF_1023</name>
</gene>
<keyword evidence="1" id="KW-0472">Membrane</keyword>
<keyword evidence="1" id="KW-1133">Transmembrane helix</keyword>